<name>A0A3B0V4A8_9ZZZZ</name>
<dbReference type="AlphaFoldDB" id="A0A3B0V4A8"/>
<organism evidence="1">
    <name type="scientific">hydrothermal vent metagenome</name>
    <dbReference type="NCBI Taxonomy" id="652676"/>
    <lineage>
        <taxon>unclassified sequences</taxon>
        <taxon>metagenomes</taxon>
        <taxon>ecological metagenomes</taxon>
    </lineage>
</organism>
<reference evidence="1" key="1">
    <citation type="submission" date="2018-06" db="EMBL/GenBank/DDBJ databases">
        <authorList>
            <person name="Zhirakovskaya E."/>
        </authorList>
    </citation>
    <scope>NUCLEOTIDE SEQUENCE</scope>
</reference>
<accession>A0A3B0V4A8</accession>
<gene>
    <name evidence="1" type="ORF">MNBD_GAMMA01-1344</name>
</gene>
<sequence length="573" mass="60886">MNKYSIILLLTLLLPFGIQAINFEDLDVDDRVKQQILDSFTLRQSIDQFVKDNSNIPVVTVGGDNACDYRIGSTKIQDAINEHTTVEIRIAYNEIYNENLVINDNSVILRGGYSNCTDAANGTPQYSRTTINSVLGVEEPVLKILGDSQRNTIILDSLVLANGRGATDEFPGGGISTYQANVQIGLYNFMSNNNHSVRGGGIAIVEGNTDIAIIDSKLFANTARVYGGGLYCNSIEASVTMYGLSGITSNKATGPIVGTGGGVALINSCSFLSYSGSKDVSNNLLSLGIDRNIANYGGGGIYAWDSLVTLFGHKVCISSSICFGNNTEPVNLTNNQAGIGITPWWAGGGSGGTQIGGLEGSMFIYAGKFTGNKTKRGWGGAIGMSGNANLNIDRLSTACWSQQNCNYFANNSATANNSASGNVNFGGAIGCTGATMSITNAVFAYNRADRGTAMYLDNCTTNIQGSLMYQNGNHGNGGEYQDQYVIYNEDGVMEIYHSTIADNKSIDTVIKSISDFDSAGSKIVASIIHDASTGPVLSGDSEEIDVECSILHEDESVTLKAFTIVDDPEFIDR</sequence>
<proteinExistence type="predicted"/>
<protein>
    <submittedName>
        <fullName evidence="1">Uncharacterized protein</fullName>
    </submittedName>
</protein>
<feature type="non-terminal residue" evidence="1">
    <location>
        <position position="573"/>
    </location>
</feature>
<dbReference type="EMBL" id="UOEW01000203">
    <property type="protein sequence ID" value="VAW38398.1"/>
    <property type="molecule type" value="Genomic_DNA"/>
</dbReference>
<evidence type="ECO:0000313" key="1">
    <source>
        <dbReference type="EMBL" id="VAW38398.1"/>
    </source>
</evidence>